<feature type="transmembrane region" description="Helical" evidence="1">
    <location>
        <begin position="27"/>
        <end position="45"/>
    </location>
</feature>
<dbReference type="EMBL" id="PZHR01000608">
    <property type="protein sequence ID" value="PTK45596.1"/>
    <property type="molecule type" value="Genomic_DNA"/>
</dbReference>
<dbReference type="AlphaFoldDB" id="A0A2T4S5R6"/>
<comment type="caution">
    <text evidence="2">The sequence shown here is derived from an EMBL/GenBank/DDBJ whole genome shotgun (WGS) entry which is preliminary data.</text>
</comment>
<dbReference type="InterPro" id="IPR053572">
    <property type="entry name" value="MspA"/>
</dbReference>
<keyword evidence="1" id="KW-1133">Transmembrane helix</keyword>
<evidence type="ECO:0000313" key="2">
    <source>
        <dbReference type="EMBL" id="PTK45596.1"/>
    </source>
</evidence>
<sequence>YLLLLPVLYLFVSYISIYKMNTIYSSVLRMVMGGLLILIVAMINLTVPPVAWWEFAVIVMLVGNVEITAFKYSKGDQKGVFLLNVMTLLIFVISTILTFVLY</sequence>
<evidence type="ECO:0000256" key="1">
    <source>
        <dbReference type="SAM" id="Phobius"/>
    </source>
</evidence>
<evidence type="ECO:0000313" key="3">
    <source>
        <dbReference type="Proteomes" id="UP000240400"/>
    </source>
</evidence>
<dbReference type="RefSeq" id="WP_107644727.1">
    <property type="nucleotide sequence ID" value="NZ_PZHR01000608.1"/>
</dbReference>
<organism evidence="2 3">
    <name type="scientific">Staphylococcus nepalensis</name>
    <dbReference type="NCBI Taxonomy" id="214473"/>
    <lineage>
        <taxon>Bacteria</taxon>
        <taxon>Bacillati</taxon>
        <taxon>Bacillota</taxon>
        <taxon>Bacilli</taxon>
        <taxon>Bacillales</taxon>
        <taxon>Staphylococcaceae</taxon>
        <taxon>Staphylococcus</taxon>
    </lineage>
</organism>
<feature type="transmembrane region" description="Helical" evidence="1">
    <location>
        <begin position="81"/>
        <end position="101"/>
    </location>
</feature>
<keyword evidence="1" id="KW-0812">Transmembrane</keyword>
<dbReference type="NCBIfam" id="NF038247">
    <property type="entry name" value="memb_stab_MspA"/>
    <property type="match status" value="1"/>
</dbReference>
<proteinExistence type="predicted"/>
<reference evidence="2 3" key="1">
    <citation type="journal article" date="2016" name="Front. Microbiol.">
        <title>Comprehensive Phylogenetic Analysis of Bovine Non-aureus Staphylococci Species Based on Whole-Genome Sequencing.</title>
        <authorList>
            <person name="Naushad S."/>
            <person name="Barkema H.W."/>
            <person name="Luby C."/>
            <person name="Condas L.A."/>
            <person name="Nobrega D.B."/>
            <person name="Carson D.A."/>
            <person name="De Buck J."/>
        </authorList>
    </citation>
    <scope>NUCLEOTIDE SEQUENCE [LARGE SCALE GENOMIC DNA]</scope>
    <source>
        <strain evidence="2 3">SNUC 4337</strain>
    </source>
</reference>
<dbReference type="OrthoDB" id="2414487at2"/>
<keyword evidence="1" id="KW-0472">Membrane</keyword>
<gene>
    <name evidence="2" type="ORF">BUZ61_16225</name>
</gene>
<protein>
    <submittedName>
        <fullName evidence="2">Uncharacterized protein</fullName>
    </submittedName>
</protein>
<name>A0A2T4S5R6_9STAP</name>
<feature type="non-terminal residue" evidence="2">
    <location>
        <position position="1"/>
    </location>
</feature>
<dbReference type="Proteomes" id="UP000240400">
    <property type="component" value="Unassembled WGS sequence"/>
</dbReference>
<accession>A0A2T4S5R6</accession>